<accession>A0AAW2FEH7</accession>
<evidence type="ECO:0000256" key="1">
    <source>
        <dbReference type="SAM" id="MobiDB-lite"/>
    </source>
</evidence>
<proteinExistence type="predicted"/>
<comment type="caution">
    <text evidence="2">The sequence shown here is derived from an EMBL/GenBank/DDBJ whole genome shotgun (WGS) entry which is preliminary data.</text>
</comment>
<name>A0AAW2FEH7_9HYME</name>
<feature type="compositionally biased region" description="Basic and acidic residues" evidence="1">
    <location>
        <begin position="1"/>
        <end position="22"/>
    </location>
</feature>
<evidence type="ECO:0000313" key="2">
    <source>
        <dbReference type="EMBL" id="KAL0113359.1"/>
    </source>
</evidence>
<dbReference type="Proteomes" id="UP001430953">
    <property type="component" value="Unassembled WGS sequence"/>
</dbReference>
<organism evidence="2 3">
    <name type="scientific">Cardiocondyla obscurior</name>
    <dbReference type="NCBI Taxonomy" id="286306"/>
    <lineage>
        <taxon>Eukaryota</taxon>
        <taxon>Metazoa</taxon>
        <taxon>Ecdysozoa</taxon>
        <taxon>Arthropoda</taxon>
        <taxon>Hexapoda</taxon>
        <taxon>Insecta</taxon>
        <taxon>Pterygota</taxon>
        <taxon>Neoptera</taxon>
        <taxon>Endopterygota</taxon>
        <taxon>Hymenoptera</taxon>
        <taxon>Apocrita</taxon>
        <taxon>Aculeata</taxon>
        <taxon>Formicoidea</taxon>
        <taxon>Formicidae</taxon>
        <taxon>Myrmicinae</taxon>
        <taxon>Cardiocondyla</taxon>
    </lineage>
</organism>
<sequence length="105" mass="11951">MNRDTDATSRMRDRASGRKDCLGEYGPVSYAEEATSPRTQVRTECSPIHSRNPIFAPNNAAPRDRRQQHCRTNRRFSDDSQVLLSFPRKQIVTSASENQKANANR</sequence>
<protein>
    <submittedName>
        <fullName evidence="2">Uncharacterized protein</fullName>
    </submittedName>
</protein>
<feature type="region of interest" description="Disordered" evidence="1">
    <location>
        <begin position="1"/>
        <end position="67"/>
    </location>
</feature>
<evidence type="ECO:0000313" key="3">
    <source>
        <dbReference type="Proteomes" id="UP001430953"/>
    </source>
</evidence>
<keyword evidence="3" id="KW-1185">Reference proteome</keyword>
<dbReference type="AlphaFoldDB" id="A0AAW2FEH7"/>
<dbReference type="EMBL" id="JADYXP020000012">
    <property type="protein sequence ID" value="KAL0113359.1"/>
    <property type="molecule type" value="Genomic_DNA"/>
</dbReference>
<reference evidence="2 3" key="1">
    <citation type="submission" date="2023-03" db="EMBL/GenBank/DDBJ databases">
        <title>High recombination rates correlate with genetic variation in Cardiocondyla obscurior ants.</title>
        <authorList>
            <person name="Errbii M."/>
        </authorList>
    </citation>
    <scope>NUCLEOTIDE SEQUENCE [LARGE SCALE GENOMIC DNA]</scope>
    <source>
        <strain evidence="2">Alpha-2009</strain>
        <tissue evidence="2">Whole body</tissue>
    </source>
</reference>
<gene>
    <name evidence="2" type="ORF">PUN28_012493</name>
</gene>